<keyword evidence="6" id="KW-0560">Oxidoreductase</keyword>
<evidence type="ECO:0000256" key="4">
    <source>
        <dbReference type="ARBA" id="ARBA00022723"/>
    </source>
</evidence>
<evidence type="ECO:0000256" key="12">
    <source>
        <dbReference type="SAM" id="Phobius"/>
    </source>
</evidence>
<keyword evidence="3 12" id="KW-0812">Transmembrane</keyword>
<sequence length="300" mass="33177">MQKWIPRLANLSAFGMFLILAMGALVTKADAGRGCGDEWPLCNGKFVPAHTISSFIEYSHRLVVGIVTIILIATFFLVFRYVKRKDAKWFVTGTVVMTLIQAAMGALAVVWPQSSLVLALHFGLSLLAFAFALLLAITFTPWGQYQHSDRQIRTGFKVLVWGTAVYSYVVVYLGAFVRHTVSSGGCSGWPLCNGEVIPELTGATGIVFAHRIAALLLFFFILLLYLQAKRQYNASDKLVFGSKWSLILVLVQIVSGAIVTWSMGNEVAYLFTAMIHAMIVACMFGFLCYLCILTLYDRKA</sequence>
<proteinExistence type="predicted"/>
<feature type="transmembrane region" description="Helical" evidence="12">
    <location>
        <begin position="158"/>
        <end position="177"/>
    </location>
</feature>
<reference evidence="13" key="1">
    <citation type="submission" date="2020-02" db="EMBL/GenBank/DDBJ databases">
        <authorList>
            <person name="Shen X.-R."/>
            <person name="Zhang Y.-X."/>
        </authorList>
    </citation>
    <scope>NUCLEOTIDE SEQUENCE</scope>
    <source>
        <strain evidence="13">SYP-B3998</strain>
    </source>
</reference>
<evidence type="ECO:0000256" key="11">
    <source>
        <dbReference type="ARBA" id="ARBA00023444"/>
    </source>
</evidence>
<keyword evidence="4" id="KW-0479">Metal-binding</keyword>
<dbReference type="PANTHER" id="PTHR35457">
    <property type="entry name" value="HEME A SYNTHASE"/>
    <property type="match status" value="1"/>
</dbReference>
<evidence type="ECO:0000256" key="1">
    <source>
        <dbReference type="ARBA" id="ARBA00004141"/>
    </source>
</evidence>
<keyword evidence="10" id="KW-1015">Disulfide bond</keyword>
<evidence type="ECO:0000313" key="13">
    <source>
        <dbReference type="EMBL" id="NEW08467.1"/>
    </source>
</evidence>
<comment type="pathway">
    <text evidence="11">Porphyrin-containing compound metabolism.</text>
</comment>
<accession>A0A6G4A489</accession>
<name>A0A6G4A489_9BACL</name>
<feature type="transmembrane region" description="Helical" evidence="12">
    <location>
        <begin position="208"/>
        <end position="226"/>
    </location>
</feature>
<dbReference type="RefSeq" id="WP_163951311.1">
    <property type="nucleotide sequence ID" value="NZ_JAAIKC010000009.1"/>
</dbReference>
<keyword evidence="7" id="KW-0408">Iron</keyword>
<dbReference type="Pfam" id="PF02628">
    <property type="entry name" value="COX15-CtaA"/>
    <property type="match status" value="1"/>
</dbReference>
<feature type="transmembrane region" description="Helical" evidence="12">
    <location>
        <begin position="117"/>
        <end position="137"/>
    </location>
</feature>
<feature type="transmembrane region" description="Helical" evidence="12">
    <location>
        <begin position="267"/>
        <end position="296"/>
    </location>
</feature>
<evidence type="ECO:0000256" key="7">
    <source>
        <dbReference type="ARBA" id="ARBA00023004"/>
    </source>
</evidence>
<evidence type="ECO:0000256" key="9">
    <source>
        <dbReference type="ARBA" id="ARBA00023136"/>
    </source>
</evidence>
<feature type="transmembrane region" description="Helical" evidence="12">
    <location>
        <begin position="62"/>
        <end position="82"/>
    </location>
</feature>
<organism evidence="13">
    <name type="scientific">Paenibacillus sp. SYP-B3998</name>
    <dbReference type="NCBI Taxonomy" id="2678564"/>
    <lineage>
        <taxon>Bacteria</taxon>
        <taxon>Bacillati</taxon>
        <taxon>Bacillota</taxon>
        <taxon>Bacilli</taxon>
        <taxon>Bacillales</taxon>
        <taxon>Paenibacillaceae</taxon>
        <taxon>Paenibacillus</taxon>
    </lineage>
</organism>
<dbReference type="EMBL" id="JAAIKC010000009">
    <property type="protein sequence ID" value="NEW08467.1"/>
    <property type="molecule type" value="Genomic_DNA"/>
</dbReference>
<keyword evidence="8" id="KW-0350">Heme biosynthesis</keyword>
<evidence type="ECO:0000256" key="8">
    <source>
        <dbReference type="ARBA" id="ARBA00023133"/>
    </source>
</evidence>
<gene>
    <name evidence="13" type="ORF">GK047_20940</name>
</gene>
<dbReference type="GO" id="GO:0016020">
    <property type="term" value="C:membrane"/>
    <property type="evidence" value="ECO:0007669"/>
    <property type="project" value="UniProtKB-SubCell"/>
</dbReference>
<keyword evidence="5 12" id="KW-1133">Transmembrane helix</keyword>
<evidence type="ECO:0000256" key="6">
    <source>
        <dbReference type="ARBA" id="ARBA00023002"/>
    </source>
</evidence>
<protein>
    <submittedName>
        <fullName evidence="13">Heme A synthase</fullName>
    </submittedName>
</protein>
<comment type="caution">
    <text evidence="13">The sequence shown here is derived from an EMBL/GenBank/DDBJ whole genome shotgun (WGS) entry which is preliminary data.</text>
</comment>
<dbReference type="PANTHER" id="PTHR35457:SF1">
    <property type="entry name" value="HEME A SYNTHASE"/>
    <property type="match status" value="1"/>
</dbReference>
<evidence type="ECO:0000256" key="10">
    <source>
        <dbReference type="ARBA" id="ARBA00023157"/>
    </source>
</evidence>
<keyword evidence="2" id="KW-1003">Cell membrane</keyword>
<evidence type="ECO:0000256" key="5">
    <source>
        <dbReference type="ARBA" id="ARBA00022989"/>
    </source>
</evidence>
<comment type="subcellular location">
    <subcellularLocation>
        <location evidence="1">Membrane</location>
        <topology evidence="1">Multi-pass membrane protein</topology>
    </subcellularLocation>
</comment>
<dbReference type="InterPro" id="IPR050450">
    <property type="entry name" value="COX15/CtaA_HemeA_synthase"/>
</dbReference>
<dbReference type="GO" id="GO:0016491">
    <property type="term" value="F:oxidoreductase activity"/>
    <property type="evidence" value="ECO:0007669"/>
    <property type="project" value="UniProtKB-KW"/>
</dbReference>
<dbReference type="InterPro" id="IPR003780">
    <property type="entry name" value="COX15/CtaA_fam"/>
</dbReference>
<dbReference type="GO" id="GO:0006784">
    <property type="term" value="P:heme A biosynthetic process"/>
    <property type="evidence" value="ECO:0007669"/>
    <property type="project" value="InterPro"/>
</dbReference>
<dbReference type="GO" id="GO:0046872">
    <property type="term" value="F:metal ion binding"/>
    <property type="evidence" value="ECO:0007669"/>
    <property type="project" value="UniProtKB-KW"/>
</dbReference>
<evidence type="ECO:0000256" key="2">
    <source>
        <dbReference type="ARBA" id="ARBA00022475"/>
    </source>
</evidence>
<keyword evidence="9 12" id="KW-0472">Membrane</keyword>
<feature type="transmembrane region" description="Helical" evidence="12">
    <location>
        <begin position="89"/>
        <end position="111"/>
    </location>
</feature>
<feature type="transmembrane region" description="Helical" evidence="12">
    <location>
        <begin position="238"/>
        <end position="261"/>
    </location>
</feature>
<dbReference type="AlphaFoldDB" id="A0A6G4A489"/>
<evidence type="ECO:0000256" key="3">
    <source>
        <dbReference type="ARBA" id="ARBA00022692"/>
    </source>
</evidence>